<organism evidence="1 2">
    <name type="scientific">Vibrio breoganii</name>
    <dbReference type="NCBI Taxonomy" id="553239"/>
    <lineage>
        <taxon>Bacteria</taxon>
        <taxon>Pseudomonadati</taxon>
        <taxon>Pseudomonadota</taxon>
        <taxon>Gammaproteobacteria</taxon>
        <taxon>Vibrionales</taxon>
        <taxon>Vibrionaceae</taxon>
        <taxon>Vibrio</taxon>
    </lineage>
</organism>
<evidence type="ECO:0000313" key="2">
    <source>
        <dbReference type="Proteomes" id="UP000235611"/>
    </source>
</evidence>
<dbReference type="Proteomes" id="UP000235611">
    <property type="component" value="Unassembled WGS sequence"/>
</dbReference>
<reference evidence="2" key="1">
    <citation type="submission" date="2016-07" db="EMBL/GenBank/DDBJ databases">
        <title>Nontailed viruses are major unrecognized killers of bacteria in the ocean.</title>
        <authorList>
            <person name="Kauffman K."/>
            <person name="Hussain F."/>
            <person name="Yang J."/>
            <person name="Arevalo P."/>
            <person name="Brown J."/>
            <person name="Cutler M."/>
            <person name="Kelly L."/>
            <person name="Polz M.F."/>
        </authorList>
    </citation>
    <scope>NUCLEOTIDE SEQUENCE [LARGE SCALE GENOMIC DNA]</scope>
    <source>
        <strain evidence="2">10N.222.49.A5</strain>
    </source>
</reference>
<gene>
    <name evidence="1" type="ORF">BCS93_04590</name>
</gene>
<sequence length="112" mass="12994">MLSIKFGDTGFSLLKTVNDKKQKMFVVFYNGAPVKVFDNEASAKSFIWAEYKRMLNIELTKEEEEQAKLAFFRSKEEESELVARMKYQLYLQSLKTPPTPTPKPTNSTFKPK</sequence>
<accession>A0AAP8SY48</accession>
<evidence type="ECO:0000313" key="1">
    <source>
        <dbReference type="EMBL" id="PMP14071.1"/>
    </source>
</evidence>
<dbReference type="AlphaFoldDB" id="A0AAP8SY48"/>
<dbReference type="RefSeq" id="WP_102460359.1">
    <property type="nucleotide sequence ID" value="NZ_MCXS01000025.1"/>
</dbReference>
<comment type="caution">
    <text evidence="1">The sequence shown here is derived from an EMBL/GenBank/DDBJ whole genome shotgun (WGS) entry which is preliminary data.</text>
</comment>
<protein>
    <submittedName>
        <fullName evidence="1">Uncharacterized protein</fullName>
    </submittedName>
</protein>
<dbReference type="EMBL" id="MDBO01000036">
    <property type="protein sequence ID" value="PMP14071.1"/>
    <property type="molecule type" value="Genomic_DNA"/>
</dbReference>
<name>A0AAP8SY48_9VIBR</name>
<proteinExistence type="predicted"/>